<reference evidence="1" key="1">
    <citation type="submission" date="2020-04" db="EMBL/GenBank/DDBJ databases">
        <authorList>
            <person name="Zhang T."/>
        </authorList>
    </citation>
    <scope>NUCLEOTIDE SEQUENCE</scope>
    <source>
        <strain evidence="1">HKST-UBA17</strain>
    </source>
</reference>
<organism evidence="1 2">
    <name type="scientific">Candidatus Dojkabacteria bacterium</name>
    <dbReference type="NCBI Taxonomy" id="2099670"/>
    <lineage>
        <taxon>Bacteria</taxon>
        <taxon>Candidatus Dojkabacteria</taxon>
    </lineage>
</organism>
<protein>
    <submittedName>
        <fullName evidence="1">Uncharacterized protein</fullName>
    </submittedName>
</protein>
<dbReference type="AlphaFoldDB" id="A0A955KWP1"/>
<accession>A0A955KWP1</accession>
<reference evidence="1" key="2">
    <citation type="journal article" date="2021" name="Microbiome">
        <title>Successional dynamics and alternative stable states in a saline activated sludge microbial community over 9 years.</title>
        <authorList>
            <person name="Wang Y."/>
            <person name="Ye J."/>
            <person name="Ju F."/>
            <person name="Liu L."/>
            <person name="Boyd J.A."/>
            <person name="Deng Y."/>
            <person name="Parks D.H."/>
            <person name="Jiang X."/>
            <person name="Yin X."/>
            <person name="Woodcroft B.J."/>
            <person name="Tyson G.W."/>
            <person name="Hugenholtz P."/>
            <person name="Polz M.F."/>
            <person name="Zhang T."/>
        </authorList>
    </citation>
    <scope>NUCLEOTIDE SEQUENCE</scope>
    <source>
        <strain evidence="1">HKST-UBA17</strain>
    </source>
</reference>
<name>A0A955KWP1_9BACT</name>
<dbReference type="Proteomes" id="UP000741282">
    <property type="component" value="Unassembled WGS sequence"/>
</dbReference>
<proteinExistence type="predicted"/>
<evidence type="ECO:0000313" key="2">
    <source>
        <dbReference type="Proteomes" id="UP000741282"/>
    </source>
</evidence>
<sequence>MRNEHIDLENYLKSNSYTGSGELERSDFSEVISKYGYKPLSKGMNTRAYLTNDERWVVKEGRWDLDISFFKNLNIQVPASMTESFLSAFKLYFLPNPDVIIRQFNDYLLFSEYFGYFDHRFPTNERYDRTRDKQRALRSHLDEQLVKASEFYAFDLDQKVYDRISSVLDTNLLPAEFLLYSGSISEENSGNDTYYIVQEYVRGELFHDADELEAPDIVQAKLLLVAVLVLVMAMLEDKVPDMRPRYMMGESRDWFGLTDNVIVNDTEVFFVDTRWLWDLKGNFVQRGLFIPEITIESAKRFIHKIVG</sequence>
<evidence type="ECO:0000313" key="1">
    <source>
        <dbReference type="EMBL" id="MCA9376847.1"/>
    </source>
</evidence>
<gene>
    <name evidence="1" type="ORF">KC685_02925</name>
</gene>
<dbReference type="EMBL" id="JAGQLN010000009">
    <property type="protein sequence ID" value="MCA9376847.1"/>
    <property type="molecule type" value="Genomic_DNA"/>
</dbReference>
<comment type="caution">
    <text evidence="1">The sequence shown here is derived from an EMBL/GenBank/DDBJ whole genome shotgun (WGS) entry which is preliminary data.</text>
</comment>